<proteinExistence type="inferred from homology"/>
<dbReference type="SUPFAM" id="SSF49464">
    <property type="entry name" value="Carboxypeptidase regulatory domain-like"/>
    <property type="match status" value="1"/>
</dbReference>
<comment type="caution">
    <text evidence="4">The sequence shown here is derived from an EMBL/GenBank/DDBJ whole genome shotgun (WGS) entry which is preliminary data.</text>
</comment>
<dbReference type="InterPro" id="IPR008930">
    <property type="entry name" value="Terpenoid_cyclase/PrenylTrfase"/>
</dbReference>
<dbReference type="Gene3D" id="1.50.10.20">
    <property type="match status" value="1"/>
</dbReference>
<dbReference type="InterPro" id="IPR012910">
    <property type="entry name" value="Plug_dom"/>
</dbReference>
<dbReference type="SMART" id="SM01360">
    <property type="entry name" value="A2M"/>
    <property type="match status" value="1"/>
</dbReference>
<dbReference type="GO" id="GO:0004866">
    <property type="term" value="F:endopeptidase inhibitor activity"/>
    <property type="evidence" value="ECO:0007669"/>
    <property type="project" value="InterPro"/>
</dbReference>
<dbReference type="InterPro" id="IPR037066">
    <property type="entry name" value="Plug_dom_sf"/>
</dbReference>
<dbReference type="Pfam" id="PF00207">
    <property type="entry name" value="A2M"/>
    <property type="match status" value="1"/>
</dbReference>
<evidence type="ECO:0000313" key="5">
    <source>
        <dbReference type="Proteomes" id="UP000216605"/>
    </source>
</evidence>
<accession>A0A255Z458</accession>
<evidence type="ECO:0000256" key="1">
    <source>
        <dbReference type="ARBA" id="ARBA00010556"/>
    </source>
</evidence>
<dbReference type="Pfam" id="PF01835">
    <property type="entry name" value="MG2"/>
    <property type="match status" value="1"/>
</dbReference>
<feature type="domain" description="Alpha-2-macroglobulin" evidence="3">
    <location>
        <begin position="1368"/>
        <end position="1460"/>
    </location>
</feature>
<evidence type="ECO:0000259" key="3">
    <source>
        <dbReference type="SMART" id="SM01360"/>
    </source>
</evidence>
<dbReference type="Proteomes" id="UP000216605">
    <property type="component" value="Unassembled WGS sequence"/>
</dbReference>
<dbReference type="InterPro" id="IPR002890">
    <property type="entry name" value="MG2"/>
</dbReference>
<dbReference type="Gene3D" id="2.170.130.10">
    <property type="entry name" value="TonB-dependent receptor, plug domain"/>
    <property type="match status" value="1"/>
</dbReference>
<dbReference type="SUPFAM" id="SSF56935">
    <property type="entry name" value="Porins"/>
    <property type="match status" value="1"/>
</dbReference>
<comment type="similarity">
    <text evidence="1">Belongs to the protease inhibitor I39 (alpha-2-macroglobulin) family. Bacterial alpha-2-macroglobulin subfamily.</text>
</comment>
<evidence type="ECO:0000313" key="4">
    <source>
        <dbReference type="EMBL" id="OYQ35704.1"/>
    </source>
</evidence>
<evidence type="ECO:0000256" key="2">
    <source>
        <dbReference type="SAM" id="SignalP"/>
    </source>
</evidence>
<gene>
    <name evidence="4" type="ORF">CHU92_10540</name>
</gene>
<dbReference type="Pfam" id="PF17973">
    <property type="entry name" value="bMG10"/>
    <property type="match status" value="1"/>
</dbReference>
<dbReference type="PANTHER" id="PTHR40094:SF1">
    <property type="entry name" value="UBIQUITIN DOMAIN-CONTAINING PROTEIN"/>
    <property type="match status" value="1"/>
</dbReference>
<dbReference type="RefSeq" id="WP_094415355.1">
    <property type="nucleotide sequence ID" value="NZ_NOXV01000280.1"/>
</dbReference>
<keyword evidence="5" id="KW-1185">Reference proteome</keyword>
<dbReference type="Pfam" id="PF13715">
    <property type="entry name" value="CarbopepD_reg_2"/>
    <property type="match status" value="1"/>
</dbReference>
<dbReference type="SUPFAM" id="SSF48239">
    <property type="entry name" value="Terpenoid cyclases/Protein prenyltransferases"/>
    <property type="match status" value="1"/>
</dbReference>
<dbReference type="PANTHER" id="PTHR40094">
    <property type="entry name" value="ALPHA-2-MACROGLOBULIN HOMOLOG"/>
    <property type="match status" value="1"/>
</dbReference>
<dbReference type="InterPro" id="IPR008969">
    <property type="entry name" value="CarboxyPept-like_regulatory"/>
</dbReference>
<reference evidence="4 5" key="1">
    <citation type="submission" date="2017-07" db="EMBL/GenBank/DDBJ databases">
        <title>Flavobacterium cyanobacteriorum sp. nov., isolated from cyanobacterial aggregates in a eutrophic lake.</title>
        <authorList>
            <person name="Cai H."/>
        </authorList>
    </citation>
    <scope>NUCLEOTIDE SEQUENCE [LARGE SCALE GENOMIC DNA]</scope>
    <source>
        <strain evidence="4 5">TH021</strain>
    </source>
</reference>
<dbReference type="InterPro" id="IPR041246">
    <property type="entry name" value="Bact_MG10"/>
</dbReference>
<dbReference type="OrthoDB" id="9767116at2"/>
<keyword evidence="2" id="KW-0732">Signal</keyword>
<dbReference type="InterPro" id="IPR001599">
    <property type="entry name" value="Macroglobln_a2"/>
</dbReference>
<protein>
    <recommendedName>
        <fullName evidence="3">Alpha-2-macroglobulin domain-containing protein</fullName>
    </recommendedName>
</protein>
<sequence length="2137" mass="241926">MKQFLAFVLAFFSIVALAQDYTPEWEKVILLENQGQVKSAATLVDAIYARARKDKNEPQLLKAFFFRSKYLLALDEEAQVKIIKSINEEKALATIPTRAIMESLYAEMLQSVLNKNSYQISTRTTINSPASGDFLQWSEKNFQDEIVAACKRSLHNWEILYKTPLSEYKEIIDFNPSLVDIPRPLLDFLAERYINIVYVYEGRYWYNDNAAQLFGDTAAFSQYDISKRPGVTCLKLCLDLEKYYTDKKDTLNLQRSVLRRLNYLDQVYSGDEKKIYQAAAYLQLAGQWKGSPFADRAKLKLAGILSNYPDKQKEPDSYKRALLLCDEVIASQKVGDIADMAKLIRQAILSKNISVTTEAMVIANKPFLAHLKFRNVDSVALKIFKITRAEYSEGKSKLLNNIKQRQPVFVKMQKLPEITNYFECTTEILMPALPGGHYAIMLLPGTADTHVPVEHVSYIFVSKMAATYRHDKTATIVRLADRETGRPVKGAYTHFHGVKYISDNNGIIALPHKNQYTDVQFIYGKDTLAYKLYGYNTPNKEAHVHTRLYVDRPIYRPGQKVYFKGIVSMNQEGTITTLADTYVKVSLEDPNDNEVFELRLKTNEFGSVAGEFTLPGNLTGAYTLYINEDEDDSSEDSPDEEIAYINWEGSSVTVQVEEYKRPTFEVLFDEVKGDIIVGQKSAITGLAKSFSGAPVQHGRVKYTLKKGYGSWSNGYNRDDDEDIVASGEVLTDADGKFTFEITLTAQDNQKPEEQPVYTWQVKADVTDITGETQTATSQIKAGYHTLLLYPESPLKVNPDDGPVTIGISARNLNGAEKPAVITVKVYKLRDEPQYLKQRPWQMPEIQSIPEEEFRKYFPYMAFRAEKEDGRQENLFFEQTVNTPETKLITLSNKDWQSGNYKVECSAIDTAGYHVKAVTSFVVEKPSDPIGDAREPLKIKILNKNFLKDGYVLAGLNSQLPELYINVRAGFSDNVVYDKHLKYTEKLVIKIPVKKLKQRNIGIYVGYVWNNQHYSLYEKMEIKSPPILKVSTETITGKLTPGAAQTWSFTVEGKLPAEVLAGMYDSSLDKFAVSPWGNFHNFHTIDPFPTYNYFEWNLSYGSFSDYQKRHFSLRDFDSFYTFGFNINKADNVYIQRQLKTKLPEKGDILITGKVSGEFAPIPGVTVLIKGTIDGTQTDFDGNYRIYAPVGSVLEFSYLGYKSQDSKVKGQQTLNILLEEDASALQEVQVDAYRSKSFSRSLTLNSVTSLSVEYDAGVMLLQSLQGQVAGMRIGVGSGFPGLDSTIILRGAGSAGSNPAPLLIVDGIPVSEDDFRQINPNDFAAITVVNDASAIYGNRGANGVVIMKTKQAEKKLQALQQVAARKNLSETAFFYPQLHTDHKGRIKFTFTTPEALTEWKLRLLAHNKKAESGYFENTFQTQKDVMVVPNMPRFLRERDTIIISAKIINLTNQAKAGHTMLQLFDPANMKPIDAEMLNTTPMRPFSIDAKQNTVIHWKIAVPTGMQGVQYKVVAKSGDYTDGEENILPVLTNRMLVTESLPIWVKPNTTRQYTFDNFKNNTSPTLVHHGITLEYTSNPAWAALQSLPYLMEYEHDCSEQVFSRYYANAIAAHIINSNPKITGVFEQWHKQGKPSKLEINEELKSILLEETPWVLDNQSEEEQKNRLAFLFSLDQMRYAAKATLAKLKDRQSGSGGFPWFSGGDDNYYIMRHIIAGLGHLDKLGIQHADKSSIDYLVTDAIKYLDGQFMAVQGRNLNDKPHIPLYDSYNMLHYLYARSFYLEKYPLKDKTKPAAEAYIASLKHNWLKLSLYEKGMAALILNRFGETATAGKILVSLKETSAINEEYGMYWIENKAGWWWYRAPIETQALLIEAFTEINNDVASADAMKVWLLKNKQNKNWPTTKATTEAVYALLMKGSDWLSVKDNTVLKLGTTHNIPDKMAQAGKEAKAGYIKLHWNDTEVTKDMATLMVENKSAVPGYGGFYWQYFEDLDRIKPAQQSIMDVSKTLFVKKNTGSREELVRLKENETLKIGTLVTIRLIITIKEDVEYVHLKDLRAAAFEPVDVISKYEYNGGLGFYRSTRDAATHFFFDRISRGTYVLEYEVRVNNAGEFSNGITTIQSMYAPEFSGHTAGIRIKTEQQ</sequence>
<feature type="signal peptide" evidence="2">
    <location>
        <begin position="1"/>
        <end position="18"/>
    </location>
</feature>
<dbReference type="InterPro" id="IPR051802">
    <property type="entry name" value="YfhM-like"/>
</dbReference>
<dbReference type="Gene3D" id="2.60.40.1930">
    <property type="match status" value="1"/>
</dbReference>
<dbReference type="Pfam" id="PF07715">
    <property type="entry name" value="Plug"/>
    <property type="match status" value="1"/>
</dbReference>
<dbReference type="EMBL" id="NOXV01000280">
    <property type="protein sequence ID" value="OYQ35704.1"/>
    <property type="molecule type" value="Genomic_DNA"/>
</dbReference>
<feature type="chain" id="PRO_5012151942" description="Alpha-2-macroglobulin domain-containing protein" evidence="2">
    <location>
        <begin position="19"/>
        <end position="2137"/>
    </location>
</feature>
<name>A0A255Z458_9FLAO</name>
<organism evidence="4 5">
    <name type="scientific">Flavobacterium cyanobacteriorum</name>
    <dbReference type="NCBI Taxonomy" id="2022802"/>
    <lineage>
        <taxon>Bacteria</taxon>
        <taxon>Pseudomonadati</taxon>
        <taxon>Bacteroidota</taxon>
        <taxon>Flavobacteriia</taxon>
        <taxon>Flavobacteriales</taxon>
        <taxon>Flavobacteriaceae</taxon>
        <taxon>Flavobacterium</taxon>
    </lineage>
</organism>